<protein>
    <submittedName>
        <fullName evidence="3">PadR family transcriptional regulator</fullName>
    </submittedName>
</protein>
<name>A0ABW4SYP3_9ACTN</name>
<dbReference type="Gene3D" id="6.10.140.190">
    <property type="match status" value="1"/>
</dbReference>
<gene>
    <name evidence="3" type="ORF">ACFSKW_24270</name>
</gene>
<dbReference type="Gene3D" id="1.10.10.10">
    <property type="entry name" value="Winged helix-like DNA-binding domain superfamily/Winged helix DNA-binding domain"/>
    <property type="match status" value="1"/>
</dbReference>
<accession>A0ABW4SYP3</accession>
<comment type="caution">
    <text evidence="3">The sequence shown here is derived from an EMBL/GenBank/DDBJ whole genome shotgun (WGS) entry which is preliminary data.</text>
</comment>
<dbReference type="SUPFAM" id="SSF46785">
    <property type="entry name" value="Winged helix' DNA-binding domain"/>
    <property type="match status" value="1"/>
</dbReference>
<sequence length="170" mass="18529">MSLRIALLGLLTAAGPSSGYDLAKSFESSLNYVWQASHSQIYPELVKMASDGLVTADAEGARGRKTYTITPEGADQLRAWLREQAPSLTVRSESALQAFLLPVLAPQDAVAVLERLRERYVKKLEALEALCADSSAGERFGRYALDHGIRHVRATVAWADDTIADLRARG</sequence>
<organism evidence="3 4">
    <name type="scientific">Nonomuraea mangrovi</name>
    <dbReference type="NCBI Taxonomy" id="2316207"/>
    <lineage>
        <taxon>Bacteria</taxon>
        <taxon>Bacillati</taxon>
        <taxon>Actinomycetota</taxon>
        <taxon>Actinomycetes</taxon>
        <taxon>Streptosporangiales</taxon>
        <taxon>Streptosporangiaceae</taxon>
        <taxon>Nonomuraea</taxon>
    </lineage>
</organism>
<feature type="domain" description="Transcription regulator PadR N-terminal" evidence="1">
    <location>
        <begin position="7"/>
        <end position="78"/>
    </location>
</feature>
<dbReference type="PANTHER" id="PTHR43252:SF2">
    <property type="entry name" value="TRANSCRIPTION REGULATOR, PADR-LIKE FAMILY"/>
    <property type="match status" value="1"/>
</dbReference>
<dbReference type="PANTHER" id="PTHR43252">
    <property type="entry name" value="TRANSCRIPTIONAL REGULATOR YQJI"/>
    <property type="match status" value="1"/>
</dbReference>
<dbReference type="EMBL" id="JBHUFV010000035">
    <property type="protein sequence ID" value="MFD1934591.1"/>
    <property type="molecule type" value="Genomic_DNA"/>
</dbReference>
<keyword evidence="4" id="KW-1185">Reference proteome</keyword>
<dbReference type="InterPro" id="IPR005149">
    <property type="entry name" value="Tscrpt_reg_PadR_N"/>
</dbReference>
<dbReference type="Pfam" id="PF10400">
    <property type="entry name" value="Vir_act_alpha_C"/>
    <property type="match status" value="1"/>
</dbReference>
<dbReference type="InterPro" id="IPR036388">
    <property type="entry name" value="WH-like_DNA-bd_sf"/>
</dbReference>
<dbReference type="InterPro" id="IPR018309">
    <property type="entry name" value="Tscrpt_reg_PadR_C"/>
</dbReference>
<evidence type="ECO:0000313" key="4">
    <source>
        <dbReference type="Proteomes" id="UP001597368"/>
    </source>
</evidence>
<evidence type="ECO:0000259" key="2">
    <source>
        <dbReference type="Pfam" id="PF10400"/>
    </source>
</evidence>
<evidence type="ECO:0000313" key="3">
    <source>
        <dbReference type="EMBL" id="MFD1934591.1"/>
    </source>
</evidence>
<feature type="domain" description="Transcription regulator PadR C-terminal" evidence="2">
    <location>
        <begin position="90"/>
        <end position="166"/>
    </location>
</feature>
<dbReference type="InterPro" id="IPR036390">
    <property type="entry name" value="WH_DNA-bd_sf"/>
</dbReference>
<dbReference type="Pfam" id="PF03551">
    <property type="entry name" value="PadR"/>
    <property type="match status" value="1"/>
</dbReference>
<dbReference type="Proteomes" id="UP001597368">
    <property type="component" value="Unassembled WGS sequence"/>
</dbReference>
<dbReference type="RefSeq" id="WP_379574680.1">
    <property type="nucleotide sequence ID" value="NZ_JBHUFV010000035.1"/>
</dbReference>
<proteinExistence type="predicted"/>
<reference evidence="4" key="1">
    <citation type="journal article" date="2019" name="Int. J. Syst. Evol. Microbiol.">
        <title>The Global Catalogue of Microorganisms (GCM) 10K type strain sequencing project: providing services to taxonomists for standard genome sequencing and annotation.</title>
        <authorList>
            <consortium name="The Broad Institute Genomics Platform"/>
            <consortium name="The Broad Institute Genome Sequencing Center for Infectious Disease"/>
            <person name="Wu L."/>
            <person name="Ma J."/>
        </authorList>
    </citation>
    <scope>NUCLEOTIDE SEQUENCE [LARGE SCALE GENOMIC DNA]</scope>
    <source>
        <strain evidence="4">ICMP 6774ER</strain>
    </source>
</reference>
<evidence type="ECO:0000259" key="1">
    <source>
        <dbReference type="Pfam" id="PF03551"/>
    </source>
</evidence>